<feature type="binding site" evidence="12">
    <location>
        <position position="537"/>
    </location>
    <ligand>
        <name>Zn(2+)</name>
        <dbReference type="ChEBI" id="CHEBI:29105"/>
        <label>1</label>
    </ligand>
</feature>
<dbReference type="PANTHER" id="PTHR30580">
    <property type="entry name" value="PRIMOSOMAL PROTEIN N"/>
    <property type="match status" value="1"/>
</dbReference>
<comment type="caution">
    <text evidence="14">The sequence shown here is derived from an EMBL/GenBank/DDBJ whole genome shotgun (WGS) entry which is preliminary data.</text>
</comment>
<dbReference type="Proteomes" id="UP000179129">
    <property type="component" value="Unassembled WGS sequence"/>
</dbReference>
<feature type="binding site" evidence="12">
    <location>
        <position position="527"/>
    </location>
    <ligand>
        <name>Zn(2+)</name>
        <dbReference type="ChEBI" id="CHEBI:29105"/>
        <label>2</label>
    </ligand>
</feature>
<evidence type="ECO:0000256" key="9">
    <source>
        <dbReference type="ARBA" id="ARBA00023125"/>
    </source>
</evidence>
<keyword evidence="8 12" id="KW-0067">ATP-binding</keyword>
<accession>A0A1F5Z0J0</accession>
<dbReference type="InterPro" id="IPR014001">
    <property type="entry name" value="Helicase_ATP-bd"/>
</dbReference>
<dbReference type="SUPFAM" id="SSF52540">
    <property type="entry name" value="P-loop containing nucleoside triphosphate hydrolases"/>
    <property type="match status" value="2"/>
</dbReference>
<comment type="cofactor">
    <cofactor evidence="12">
        <name>Zn(2+)</name>
        <dbReference type="ChEBI" id="CHEBI:29105"/>
    </cofactor>
    <text evidence="12">Binds 2 zinc ions per subunit.</text>
</comment>
<dbReference type="InterPro" id="IPR005259">
    <property type="entry name" value="PriA"/>
</dbReference>
<comment type="subunit">
    <text evidence="12">Component of the replication restart primosome.</text>
</comment>
<dbReference type="Pfam" id="PF18074">
    <property type="entry name" value="PriA_C"/>
    <property type="match status" value="1"/>
</dbReference>
<keyword evidence="3 12" id="KW-0479">Metal-binding</keyword>
<keyword evidence="5 12" id="KW-0378">Hydrolase</keyword>
<keyword evidence="4 12" id="KW-0547">Nucleotide-binding</keyword>
<keyword evidence="2 12" id="KW-0235">DNA replication</keyword>
<reference evidence="14 15" key="1">
    <citation type="journal article" date="2016" name="Nat. Commun.">
        <title>Thousands of microbial genomes shed light on interconnected biogeochemical processes in an aquifer system.</title>
        <authorList>
            <person name="Anantharaman K."/>
            <person name="Brown C.T."/>
            <person name="Hug L.A."/>
            <person name="Sharon I."/>
            <person name="Castelle C.J."/>
            <person name="Probst A.J."/>
            <person name="Thomas B.C."/>
            <person name="Singh A."/>
            <person name="Wilkins M.J."/>
            <person name="Karaoz U."/>
            <person name="Brodie E.L."/>
            <person name="Williams K.H."/>
            <person name="Hubbard S.S."/>
            <person name="Banfield J.F."/>
        </authorList>
    </citation>
    <scope>NUCLEOTIDE SEQUENCE [LARGE SCALE GENOMIC DNA]</scope>
</reference>
<dbReference type="GO" id="GO:1990077">
    <property type="term" value="C:primosome complex"/>
    <property type="evidence" value="ECO:0007669"/>
    <property type="project" value="UniProtKB-UniRule"/>
</dbReference>
<dbReference type="STRING" id="1817867.A3F83_05005"/>
<evidence type="ECO:0000256" key="1">
    <source>
        <dbReference type="ARBA" id="ARBA00022515"/>
    </source>
</evidence>
<feature type="binding site" evidence="12">
    <location>
        <position position="497"/>
    </location>
    <ligand>
        <name>Zn(2+)</name>
        <dbReference type="ChEBI" id="CHEBI:29105"/>
        <label>1</label>
    </ligand>
</feature>
<dbReference type="EC" id="5.6.2.4" evidence="12"/>
<comment type="function">
    <text evidence="12">Initiates the restart of stalled replication forks, which reloads the replicative helicase on sites other than the origin of replication. Recognizes and binds to abandoned replication forks and remodels them to uncover a helicase loading site. Promotes assembly of the primosome at these replication forks.</text>
</comment>
<dbReference type="GO" id="GO:0003677">
    <property type="term" value="F:DNA binding"/>
    <property type="evidence" value="ECO:0007669"/>
    <property type="project" value="UniProtKB-UniRule"/>
</dbReference>
<dbReference type="InterPro" id="IPR042115">
    <property type="entry name" value="PriA_3primeBD_sf"/>
</dbReference>
<dbReference type="PANTHER" id="PTHR30580:SF0">
    <property type="entry name" value="PRIMOSOMAL PROTEIN N"/>
    <property type="match status" value="1"/>
</dbReference>
<dbReference type="InterPro" id="IPR040498">
    <property type="entry name" value="PriA_CRR"/>
</dbReference>
<dbReference type="InterPro" id="IPR041236">
    <property type="entry name" value="PriA_C"/>
</dbReference>
<dbReference type="HAMAP" id="MF_00983">
    <property type="entry name" value="PriA"/>
    <property type="match status" value="1"/>
</dbReference>
<feature type="binding site" evidence="12">
    <location>
        <position position="540"/>
    </location>
    <ligand>
        <name>Zn(2+)</name>
        <dbReference type="ChEBI" id="CHEBI:29105"/>
        <label>1</label>
    </ligand>
</feature>
<comment type="catalytic activity">
    <reaction evidence="11 12">
        <text>ATP + H2O = ADP + phosphate + H(+)</text>
        <dbReference type="Rhea" id="RHEA:13065"/>
        <dbReference type="ChEBI" id="CHEBI:15377"/>
        <dbReference type="ChEBI" id="CHEBI:15378"/>
        <dbReference type="ChEBI" id="CHEBI:30616"/>
        <dbReference type="ChEBI" id="CHEBI:43474"/>
        <dbReference type="ChEBI" id="CHEBI:456216"/>
        <dbReference type="EC" id="5.6.2.4"/>
    </reaction>
</comment>
<dbReference type="NCBIfam" id="TIGR00595">
    <property type="entry name" value="priA"/>
    <property type="match status" value="1"/>
</dbReference>
<feature type="binding site" evidence="12">
    <location>
        <position position="524"/>
    </location>
    <ligand>
        <name>Zn(2+)</name>
        <dbReference type="ChEBI" id="CHEBI:29105"/>
        <label>2</label>
    </ligand>
</feature>
<dbReference type="Pfam" id="PF17764">
    <property type="entry name" value="PriA_3primeBD"/>
    <property type="match status" value="1"/>
</dbReference>
<protein>
    <recommendedName>
        <fullName evidence="12">Replication restart protein PriA</fullName>
    </recommendedName>
    <alternativeName>
        <fullName evidence="12">ATP-dependent DNA helicase PriA</fullName>
        <ecNumber evidence="12">5.6.2.4</ecNumber>
    </alternativeName>
    <alternativeName>
        <fullName evidence="12">DNA 3'-5' helicase PriA</fullName>
    </alternativeName>
</protein>
<dbReference type="InterPro" id="IPR041222">
    <property type="entry name" value="PriA_3primeBD"/>
</dbReference>
<dbReference type="InterPro" id="IPR001650">
    <property type="entry name" value="Helicase_C-like"/>
</dbReference>
<evidence type="ECO:0000256" key="8">
    <source>
        <dbReference type="ARBA" id="ARBA00022840"/>
    </source>
</evidence>
<comment type="catalytic activity">
    <reaction evidence="12">
        <text>Couples ATP hydrolysis with the unwinding of duplex DNA by translocating in the 3'-5' direction.</text>
        <dbReference type="EC" id="5.6.2.4"/>
    </reaction>
</comment>
<dbReference type="Pfam" id="PF00270">
    <property type="entry name" value="DEAD"/>
    <property type="match status" value="1"/>
</dbReference>
<feature type="binding site" evidence="12">
    <location>
        <position position="509"/>
    </location>
    <ligand>
        <name>Zn(2+)</name>
        <dbReference type="ChEBI" id="CHEBI:29105"/>
        <label>2</label>
    </ligand>
</feature>
<feature type="binding site" evidence="12">
    <location>
        <position position="506"/>
    </location>
    <ligand>
        <name>Zn(2+)</name>
        <dbReference type="ChEBI" id="CHEBI:29105"/>
        <label>2</label>
    </ligand>
</feature>
<dbReference type="GO" id="GO:0006302">
    <property type="term" value="P:double-strand break repair"/>
    <property type="evidence" value="ECO:0007669"/>
    <property type="project" value="InterPro"/>
</dbReference>
<evidence type="ECO:0000256" key="7">
    <source>
        <dbReference type="ARBA" id="ARBA00022833"/>
    </source>
</evidence>
<gene>
    <name evidence="12" type="primary">priA</name>
    <name evidence="14" type="ORF">A3F83_05005</name>
</gene>
<dbReference type="Gene3D" id="3.40.50.300">
    <property type="entry name" value="P-loop containing nucleotide triphosphate hydrolases"/>
    <property type="match status" value="2"/>
</dbReference>
<keyword evidence="6 12" id="KW-0347">Helicase</keyword>
<evidence type="ECO:0000256" key="5">
    <source>
        <dbReference type="ARBA" id="ARBA00022801"/>
    </source>
</evidence>
<dbReference type="GO" id="GO:0043138">
    <property type="term" value="F:3'-5' DNA helicase activity"/>
    <property type="evidence" value="ECO:0007669"/>
    <property type="project" value="UniProtKB-EC"/>
</dbReference>
<dbReference type="AlphaFoldDB" id="A0A1F5Z0J0"/>
<feature type="domain" description="Helicase ATP-binding" evidence="13">
    <location>
        <begin position="267"/>
        <end position="434"/>
    </location>
</feature>
<dbReference type="PROSITE" id="PS51192">
    <property type="entry name" value="HELICASE_ATP_BIND_1"/>
    <property type="match status" value="1"/>
</dbReference>
<evidence type="ECO:0000256" key="6">
    <source>
        <dbReference type="ARBA" id="ARBA00022806"/>
    </source>
</evidence>
<dbReference type="GO" id="GO:0006270">
    <property type="term" value="P:DNA replication initiation"/>
    <property type="evidence" value="ECO:0007669"/>
    <property type="project" value="TreeGrafter"/>
</dbReference>
<feature type="binding site" evidence="12">
    <location>
        <position position="500"/>
    </location>
    <ligand>
        <name>Zn(2+)</name>
        <dbReference type="ChEBI" id="CHEBI:29105"/>
        <label>1</label>
    </ligand>
</feature>
<keyword evidence="1 12" id="KW-0639">Primosome</keyword>
<evidence type="ECO:0000256" key="2">
    <source>
        <dbReference type="ARBA" id="ARBA00022705"/>
    </source>
</evidence>
<dbReference type="GO" id="GO:0006310">
    <property type="term" value="P:DNA recombination"/>
    <property type="evidence" value="ECO:0007669"/>
    <property type="project" value="InterPro"/>
</dbReference>
<keyword evidence="9 12" id="KW-0238">DNA-binding</keyword>
<dbReference type="FunFam" id="3.40.50.300:FF:000489">
    <property type="entry name" value="Primosome assembly protein PriA"/>
    <property type="match status" value="1"/>
</dbReference>
<evidence type="ECO:0000256" key="12">
    <source>
        <dbReference type="HAMAP-Rule" id="MF_00983"/>
    </source>
</evidence>
<dbReference type="SMART" id="SM00490">
    <property type="entry name" value="HELICc"/>
    <property type="match status" value="1"/>
</dbReference>
<evidence type="ECO:0000256" key="11">
    <source>
        <dbReference type="ARBA" id="ARBA00048988"/>
    </source>
</evidence>
<keyword evidence="10 12" id="KW-0413">Isomerase</keyword>
<dbReference type="Pfam" id="PF18319">
    <property type="entry name" value="Zn_ribbon_PriA"/>
    <property type="match status" value="1"/>
</dbReference>
<evidence type="ECO:0000259" key="13">
    <source>
        <dbReference type="PROSITE" id="PS51192"/>
    </source>
</evidence>
<organism evidence="14 15">
    <name type="scientific">Candidatus Glassbacteria bacterium RIFCSPLOWO2_12_FULL_58_11</name>
    <dbReference type="NCBI Taxonomy" id="1817867"/>
    <lineage>
        <taxon>Bacteria</taxon>
        <taxon>Candidatus Glassiibacteriota</taxon>
    </lineage>
</organism>
<dbReference type="InterPro" id="IPR011545">
    <property type="entry name" value="DEAD/DEAH_box_helicase_dom"/>
</dbReference>
<dbReference type="GO" id="GO:0005524">
    <property type="term" value="F:ATP binding"/>
    <property type="evidence" value="ECO:0007669"/>
    <property type="project" value="UniProtKB-UniRule"/>
</dbReference>
<dbReference type="CDD" id="cd17929">
    <property type="entry name" value="DEXHc_priA"/>
    <property type="match status" value="1"/>
</dbReference>
<evidence type="ECO:0000313" key="14">
    <source>
        <dbReference type="EMBL" id="OGG05979.1"/>
    </source>
</evidence>
<evidence type="ECO:0000313" key="15">
    <source>
        <dbReference type="Proteomes" id="UP000179129"/>
    </source>
</evidence>
<evidence type="ECO:0000256" key="4">
    <source>
        <dbReference type="ARBA" id="ARBA00022741"/>
    </source>
</evidence>
<dbReference type="Gene3D" id="3.40.1440.60">
    <property type="entry name" value="PriA, 3(prime) DNA-binding domain"/>
    <property type="match status" value="1"/>
</dbReference>
<dbReference type="SMART" id="SM00487">
    <property type="entry name" value="DEXDc"/>
    <property type="match status" value="1"/>
</dbReference>
<evidence type="ECO:0000256" key="3">
    <source>
        <dbReference type="ARBA" id="ARBA00022723"/>
    </source>
</evidence>
<proteinExistence type="inferred from homology"/>
<dbReference type="InterPro" id="IPR027417">
    <property type="entry name" value="P-loop_NTPase"/>
</dbReference>
<evidence type="ECO:0000256" key="10">
    <source>
        <dbReference type="ARBA" id="ARBA00023235"/>
    </source>
</evidence>
<dbReference type="GO" id="GO:0006269">
    <property type="term" value="P:DNA replication, synthesis of primer"/>
    <property type="evidence" value="ECO:0007669"/>
    <property type="project" value="UniProtKB-KW"/>
</dbReference>
<dbReference type="GO" id="GO:0008270">
    <property type="term" value="F:zinc ion binding"/>
    <property type="evidence" value="ECO:0007669"/>
    <property type="project" value="UniProtKB-UniRule"/>
</dbReference>
<sequence>MLPEDLDQPLIPGVRVVAPFGRRLLTGVIFETNVLPPKGIRLIRFHSVLDEHPLVPPDLLDLVRWLAGYYFCDLGEALRAVVPGIFLRVGDRKVKLTGDPERPALKLSPLQDKILFLLRESPGGQLPQSRLAGRLKTRSLARPLSALAESGLVEISDHLPLIPRARSRTMLEAGALPDAAELECLLRKTPRQRECLDYLRGVAGPVEVSLLSRLNFSPAVVGALAKKGLVNKYEVYDPRDPFRNVQFPDYTAPRPSEVQAGVIRRVMESGGRHRVFLLHGVTGSGKTLVYMELLRPLLEQGKQAIVLVPEIALTPQTTGRFRAVFGPRVAVLHSGLSEGERYDIWRQIHEGRYAVAVGARSAVFAPFDNLGIIIVDEEHENSYKQDSPAPPYNAREVAIRRMQLAGGPVLLGSATPSLESYQRARDGGYTLLELPERVLGRSMPAVQVYDLRKGWKDGKKPSLIGERLLGEIGFALEAGGQVLLLLNRRGYNNFLLCEECGQVPGCDFCRISFTLHRRLNRLLCHYCGTQKPIPSACPACGAQRLSPTGMGTEQVETILREHFPGRKVDRMDLDTTGGKWSHHEILERLRAGETDILVGTQMIAKGLDFPNVLLVGVVNADTAMNLPDFRATERTFGLLAQVAGRTGRGERGGEVIIQTFNPAHPAVKSAVGHDYAAFAGNELSIRGEAGYPPFVSLLNVIFSGRDETALSSFADRTAQGLEKFIARESLGGLLEAVGPSPCPLEKLRGRYRYHLILKSADEPALQTAGAYLARSVKPPRQGDCRMTLDRDPASLM</sequence>
<comment type="similarity">
    <text evidence="12">Belongs to the helicase family. PriA subfamily.</text>
</comment>
<keyword evidence="7 12" id="KW-0862">Zinc</keyword>
<name>A0A1F5Z0J0_9BACT</name>
<dbReference type="GO" id="GO:0016887">
    <property type="term" value="F:ATP hydrolysis activity"/>
    <property type="evidence" value="ECO:0007669"/>
    <property type="project" value="RHEA"/>
</dbReference>
<dbReference type="Pfam" id="PF00271">
    <property type="entry name" value="Helicase_C"/>
    <property type="match status" value="1"/>
</dbReference>
<dbReference type="EMBL" id="MFIX01000034">
    <property type="protein sequence ID" value="OGG05979.1"/>
    <property type="molecule type" value="Genomic_DNA"/>
</dbReference>